<dbReference type="InterPro" id="IPR006683">
    <property type="entry name" value="Thioestr_dom"/>
</dbReference>
<proteinExistence type="inferred from homology"/>
<protein>
    <recommendedName>
        <fullName evidence="3">Thioesterase domain-containing protein</fullName>
    </recommendedName>
</protein>
<dbReference type="OrthoDB" id="2831072at2759"/>
<comment type="caution">
    <text evidence="4">The sequence shown here is derived from an EMBL/GenBank/DDBJ whole genome shotgun (WGS) entry which is preliminary data.</text>
</comment>
<gene>
    <name evidence="4" type="ORF">GSI_09605</name>
</gene>
<sequence length="125" mass="13623">MPSDTSDVVRTGDVSQEVEDEIASWTSLFISAEGFATSVRRRLKLKEVAVYRRDKDGKPHSRVTFELVVDEDMVNLNGTMHGGCAVFLIDICSSMALAVLAAHTGKPNKFVSQALNTTFHAPAPL</sequence>
<organism evidence="4 5">
    <name type="scientific">Ganoderma sinense ZZ0214-1</name>
    <dbReference type="NCBI Taxonomy" id="1077348"/>
    <lineage>
        <taxon>Eukaryota</taxon>
        <taxon>Fungi</taxon>
        <taxon>Dikarya</taxon>
        <taxon>Basidiomycota</taxon>
        <taxon>Agaricomycotina</taxon>
        <taxon>Agaricomycetes</taxon>
        <taxon>Polyporales</taxon>
        <taxon>Polyporaceae</taxon>
        <taxon>Ganoderma</taxon>
    </lineage>
</organism>
<dbReference type="PANTHER" id="PTHR21660:SF1">
    <property type="entry name" value="ACYL-COENZYME A THIOESTERASE 13"/>
    <property type="match status" value="1"/>
</dbReference>
<dbReference type="InterPro" id="IPR029069">
    <property type="entry name" value="HotDog_dom_sf"/>
</dbReference>
<feature type="domain" description="Thioesterase" evidence="3">
    <location>
        <begin position="77"/>
        <end position="124"/>
    </location>
</feature>
<comment type="similarity">
    <text evidence="1">Belongs to the thioesterase PaaI family.</text>
</comment>
<evidence type="ECO:0000259" key="3">
    <source>
        <dbReference type="Pfam" id="PF03061"/>
    </source>
</evidence>
<evidence type="ECO:0000256" key="2">
    <source>
        <dbReference type="ARBA" id="ARBA00022801"/>
    </source>
</evidence>
<evidence type="ECO:0000256" key="1">
    <source>
        <dbReference type="ARBA" id="ARBA00008324"/>
    </source>
</evidence>
<dbReference type="EMBL" id="AYKW01000025">
    <property type="protein sequence ID" value="PIL28316.1"/>
    <property type="molecule type" value="Genomic_DNA"/>
</dbReference>
<dbReference type="CDD" id="cd03443">
    <property type="entry name" value="PaaI_thioesterase"/>
    <property type="match status" value="1"/>
</dbReference>
<dbReference type="STRING" id="1077348.A0A2G8S3G4"/>
<dbReference type="PANTHER" id="PTHR21660">
    <property type="entry name" value="THIOESTERASE SUPERFAMILY MEMBER-RELATED"/>
    <property type="match status" value="1"/>
</dbReference>
<dbReference type="GO" id="GO:0047617">
    <property type="term" value="F:fatty acyl-CoA hydrolase activity"/>
    <property type="evidence" value="ECO:0007669"/>
    <property type="project" value="InterPro"/>
</dbReference>
<dbReference type="Gene3D" id="3.10.129.10">
    <property type="entry name" value="Hotdog Thioesterase"/>
    <property type="match status" value="1"/>
</dbReference>
<evidence type="ECO:0000313" key="5">
    <source>
        <dbReference type="Proteomes" id="UP000230002"/>
    </source>
</evidence>
<keyword evidence="5" id="KW-1185">Reference proteome</keyword>
<keyword evidence="2" id="KW-0378">Hydrolase</keyword>
<dbReference type="SUPFAM" id="SSF54637">
    <property type="entry name" value="Thioesterase/thiol ester dehydrase-isomerase"/>
    <property type="match status" value="1"/>
</dbReference>
<name>A0A2G8S3G4_9APHY</name>
<evidence type="ECO:0000313" key="4">
    <source>
        <dbReference type="EMBL" id="PIL28316.1"/>
    </source>
</evidence>
<dbReference type="AlphaFoldDB" id="A0A2G8S3G4"/>
<dbReference type="InterPro" id="IPR039298">
    <property type="entry name" value="ACOT13"/>
</dbReference>
<dbReference type="Proteomes" id="UP000230002">
    <property type="component" value="Unassembled WGS sequence"/>
</dbReference>
<accession>A0A2G8S3G4</accession>
<dbReference type="Pfam" id="PF03061">
    <property type="entry name" value="4HBT"/>
    <property type="match status" value="1"/>
</dbReference>
<reference evidence="4 5" key="1">
    <citation type="journal article" date="2015" name="Sci. Rep.">
        <title>Chromosome-level genome map provides insights into diverse defense mechanisms in the medicinal fungus Ganoderma sinense.</title>
        <authorList>
            <person name="Zhu Y."/>
            <person name="Xu J."/>
            <person name="Sun C."/>
            <person name="Zhou S."/>
            <person name="Xu H."/>
            <person name="Nelson D.R."/>
            <person name="Qian J."/>
            <person name="Song J."/>
            <person name="Luo H."/>
            <person name="Xiang L."/>
            <person name="Li Y."/>
            <person name="Xu Z."/>
            <person name="Ji A."/>
            <person name="Wang L."/>
            <person name="Lu S."/>
            <person name="Hayward A."/>
            <person name="Sun W."/>
            <person name="Li X."/>
            <person name="Schwartz D.C."/>
            <person name="Wang Y."/>
            <person name="Chen S."/>
        </authorList>
    </citation>
    <scope>NUCLEOTIDE SEQUENCE [LARGE SCALE GENOMIC DNA]</scope>
    <source>
        <strain evidence="4 5">ZZ0214-1</strain>
    </source>
</reference>